<protein>
    <submittedName>
        <fullName evidence="2">Uncharacterized protein</fullName>
    </submittedName>
</protein>
<proteinExistence type="evidence at transcript level"/>
<dbReference type="EMBL" id="BT069071">
    <property type="protein sequence ID" value="ACN35968.1"/>
    <property type="molecule type" value="mRNA"/>
</dbReference>
<dbReference type="AlphaFoldDB" id="C0PLA2"/>
<accession>C0PLA2</accession>
<feature type="region of interest" description="Disordered" evidence="1">
    <location>
        <begin position="60"/>
        <end position="81"/>
    </location>
</feature>
<reference evidence="2" key="1">
    <citation type="journal article" date="2009" name="PLoS Genet.">
        <title>Sequencing, mapping, and analysis of 27,455 maize full-length cDNAs.</title>
        <authorList>
            <person name="Soderlund C."/>
            <person name="Descour A."/>
            <person name="Kudrna D."/>
            <person name="Bomhoff M."/>
            <person name="Boyd L."/>
            <person name="Currie J."/>
            <person name="Angelova A."/>
            <person name="Collura K."/>
            <person name="Wissotski M."/>
            <person name="Ashley E."/>
            <person name="Morrow D."/>
            <person name="Fernandes J."/>
            <person name="Walbot V."/>
            <person name="Yu Y."/>
        </authorList>
    </citation>
    <scope>NUCLEOTIDE SEQUENCE</scope>
    <source>
        <strain evidence="2">B73</strain>
    </source>
</reference>
<feature type="region of interest" description="Disordered" evidence="1">
    <location>
        <begin position="22"/>
        <end position="43"/>
    </location>
</feature>
<reference evidence="2" key="2">
    <citation type="submission" date="2012-06" db="EMBL/GenBank/DDBJ databases">
        <authorList>
            <person name="Yu Y."/>
            <person name="Currie J."/>
            <person name="Lomeli R."/>
            <person name="Angelova A."/>
            <person name="Collura K."/>
            <person name="Wissotski M."/>
            <person name="Campos D."/>
            <person name="Kudrna D."/>
            <person name="Golser W."/>
            <person name="Ashely E."/>
            <person name="Descour A."/>
            <person name="Fernandes J."/>
            <person name="Soderlund C."/>
            <person name="Walbot V."/>
        </authorList>
    </citation>
    <scope>NUCLEOTIDE SEQUENCE</scope>
    <source>
        <strain evidence="2">B73</strain>
    </source>
</reference>
<evidence type="ECO:0000256" key="1">
    <source>
        <dbReference type="SAM" id="MobiDB-lite"/>
    </source>
</evidence>
<evidence type="ECO:0000313" key="2">
    <source>
        <dbReference type="EMBL" id="ACN35968.1"/>
    </source>
</evidence>
<sequence>MTLSIVGRLDGRSSKHAQAIFRCSSSSSSKAGSSTSSTGSNRSASFDFECCLTHPTRLLSSPKSVESVGGFPVSSSSNTTP</sequence>
<organism evidence="2">
    <name type="scientific">Zea mays</name>
    <name type="common">Maize</name>
    <dbReference type="NCBI Taxonomy" id="4577"/>
    <lineage>
        <taxon>Eukaryota</taxon>
        <taxon>Viridiplantae</taxon>
        <taxon>Streptophyta</taxon>
        <taxon>Embryophyta</taxon>
        <taxon>Tracheophyta</taxon>
        <taxon>Spermatophyta</taxon>
        <taxon>Magnoliopsida</taxon>
        <taxon>Liliopsida</taxon>
        <taxon>Poales</taxon>
        <taxon>Poaceae</taxon>
        <taxon>PACMAD clade</taxon>
        <taxon>Panicoideae</taxon>
        <taxon>Andropogonodae</taxon>
        <taxon>Andropogoneae</taxon>
        <taxon>Tripsacinae</taxon>
        <taxon>Zea</taxon>
    </lineage>
</organism>
<feature type="compositionally biased region" description="Low complexity" evidence="1">
    <location>
        <begin position="24"/>
        <end position="43"/>
    </location>
</feature>
<name>C0PLA2_MAIZE</name>